<dbReference type="PRINTS" id="PR00080">
    <property type="entry name" value="SDRFAMILY"/>
</dbReference>
<proteinExistence type="inferred from homology"/>
<dbReference type="SUPFAM" id="SSF51735">
    <property type="entry name" value="NAD(P)-binding Rossmann-fold domains"/>
    <property type="match status" value="1"/>
</dbReference>
<evidence type="ECO:0000313" key="5">
    <source>
        <dbReference type="EMBL" id="KKZ68628.1"/>
    </source>
</evidence>
<dbReference type="PRINTS" id="PR00081">
    <property type="entry name" value="GDHRDH"/>
</dbReference>
<dbReference type="PANTHER" id="PTHR43976:SF16">
    <property type="entry name" value="SHORT-CHAIN DEHYDROGENASE_REDUCTASE FAMILY PROTEIN"/>
    <property type="match status" value="1"/>
</dbReference>
<dbReference type="VEuPathDB" id="FungiDB:EMCG_05785"/>
<dbReference type="AlphaFoldDB" id="A0A0G2IDH8"/>
<evidence type="ECO:0000256" key="4">
    <source>
        <dbReference type="RuleBase" id="RU000363"/>
    </source>
</evidence>
<keyword evidence="3" id="KW-0560">Oxidoreductase</keyword>
<evidence type="ECO:0000313" key="6">
    <source>
        <dbReference type="Proteomes" id="UP000034164"/>
    </source>
</evidence>
<evidence type="ECO:0008006" key="7">
    <source>
        <dbReference type="Google" id="ProtNLM"/>
    </source>
</evidence>
<dbReference type="Gene3D" id="3.40.50.720">
    <property type="entry name" value="NAD(P)-binding Rossmann-like Domain"/>
    <property type="match status" value="1"/>
</dbReference>
<dbReference type="InterPro" id="IPR020904">
    <property type="entry name" value="Sc_DH/Rdtase_CS"/>
</dbReference>
<name>A0A0G2IDH8_9EURO</name>
<dbReference type="EMBL" id="LCZI01000090">
    <property type="protein sequence ID" value="KKZ68628.1"/>
    <property type="molecule type" value="Genomic_DNA"/>
</dbReference>
<dbReference type="InterPro" id="IPR051911">
    <property type="entry name" value="SDR_oxidoreductase"/>
</dbReference>
<dbReference type="OrthoDB" id="1274115at2759"/>
<accession>A0A0G2IDH8</accession>
<dbReference type="PANTHER" id="PTHR43976">
    <property type="entry name" value="SHORT CHAIN DEHYDROGENASE"/>
    <property type="match status" value="1"/>
</dbReference>
<comment type="caution">
    <text evidence="5">The sequence shown here is derived from an EMBL/GenBank/DDBJ whole genome shotgun (WGS) entry which is preliminary data.</text>
</comment>
<organism evidence="5 6">
    <name type="scientific">[Emmonsia] crescens</name>
    <dbReference type="NCBI Taxonomy" id="73230"/>
    <lineage>
        <taxon>Eukaryota</taxon>
        <taxon>Fungi</taxon>
        <taxon>Dikarya</taxon>
        <taxon>Ascomycota</taxon>
        <taxon>Pezizomycotina</taxon>
        <taxon>Eurotiomycetes</taxon>
        <taxon>Eurotiomycetidae</taxon>
        <taxon>Onygenales</taxon>
        <taxon>Ajellomycetaceae</taxon>
        <taxon>Emergomyces</taxon>
    </lineage>
</organism>
<comment type="similarity">
    <text evidence="1 4">Belongs to the short-chain dehydrogenases/reductases (SDR) family.</text>
</comment>
<dbReference type="CDD" id="cd05374">
    <property type="entry name" value="17beta-HSD-like_SDR_c"/>
    <property type="match status" value="1"/>
</dbReference>
<dbReference type="GO" id="GO:0016491">
    <property type="term" value="F:oxidoreductase activity"/>
    <property type="evidence" value="ECO:0007669"/>
    <property type="project" value="UniProtKB-KW"/>
</dbReference>
<protein>
    <recommendedName>
        <fullName evidence="7">Oxidoreductase</fullName>
    </recommendedName>
</protein>
<dbReference type="Proteomes" id="UP000034164">
    <property type="component" value="Unassembled WGS sequence"/>
</dbReference>
<reference evidence="6" key="1">
    <citation type="journal article" date="2015" name="PLoS Genet.">
        <title>The dynamic genome and transcriptome of the human fungal pathogen Blastomyces and close relative Emmonsia.</title>
        <authorList>
            <person name="Munoz J.F."/>
            <person name="Gauthier G.M."/>
            <person name="Desjardins C.A."/>
            <person name="Gallo J.E."/>
            <person name="Holder J."/>
            <person name="Sullivan T.D."/>
            <person name="Marty A.J."/>
            <person name="Carmen J.C."/>
            <person name="Chen Z."/>
            <person name="Ding L."/>
            <person name="Gujja S."/>
            <person name="Magrini V."/>
            <person name="Misas E."/>
            <person name="Mitreva M."/>
            <person name="Priest M."/>
            <person name="Saif S."/>
            <person name="Whiston E.A."/>
            <person name="Young S."/>
            <person name="Zeng Q."/>
            <person name="Goldman W.E."/>
            <person name="Mardis E.R."/>
            <person name="Taylor J.W."/>
            <person name="McEwen J.G."/>
            <person name="Clay O.K."/>
            <person name="Klein B.S."/>
            <person name="Cuomo C.A."/>
        </authorList>
    </citation>
    <scope>NUCLEOTIDE SEQUENCE [LARGE SCALE GENOMIC DNA]</scope>
    <source>
        <strain evidence="6">UAMH 3008</strain>
    </source>
</reference>
<evidence type="ECO:0000256" key="2">
    <source>
        <dbReference type="ARBA" id="ARBA00022857"/>
    </source>
</evidence>
<evidence type="ECO:0000256" key="3">
    <source>
        <dbReference type="ARBA" id="ARBA00023002"/>
    </source>
</evidence>
<gene>
    <name evidence="5" type="ORF">EMCG_05785</name>
</gene>
<keyword evidence="2" id="KW-0521">NADP</keyword>
<dbReference type="PROSITE" id="PS00061">
    <property type="entry name" value="ADH_SHORT"/>
    <property type="match status" value="1"/>
</dbReference>
<sequence>MAPLVWLVTGCSCGFGKELATAILARGDKVIATSRNVDNVKFPGATVFDLDVTAPQEEIDAKILGALEIHGRIDVLVNNAGFIEFGTLEETSEDKWLSLFNTNVFGAAKVTRAILPHFRQRREGVAIFISSVSGWSGDPFAGVYCGSKFALEGIVESLQREVAPLGIKCLLVELGYFRTDIIARPQIKAAVSDIDDYAAFAKPFHDGLSRINGKQLGDPKKGVEVIIDVVKREGQAADRPMPFRLPLGSDCMKVMREKCVDTLKVLDDWEDIICSTDFPAGK</sequence>
<dbReference type="Pfam" id="PF00106">
    <property type="entry name" value="adh_short"/>
    <property type="match status" value="1"/>
</dbReference>
<evidence type="ECO:0000256" key="1">
    <source>
        <dbReference type="ARBA" id="ARBA00006484"/>
    </source>
</evidence>
<dbReference type="InterPro" id="IPR036291">
    <property type="entry name" value="NAD(P)-bd_dom_sf"/>
</dbReference>
<dbReference type="InterPro" id="IPR002347">
    <property type="entry name" value="SDR_fam"/>
</dbReference>